<organism evidence="2 3">
    <name type="scientific">Heliophilum fasciatum</name>
    <dbReference type="NCBI Taxonomy" id="35700"/>
    <lineage>
        <taxon>Bacteria</taxon>
        <taxon>Bacillati</taxon>
        <taxon>Bacillota</taxon>
        <taxon>Clostridia</taxon>
        <taxon>Eubacteriales</taxon>
        <taxon>Heliobacteriaceae</taxon>
        <taxon>Heliophilum</taxon>
    </lineage>
</organism>
<gene>
    <name evidence="2" type="ORF">EDD73_10338</name>
</gene>
<reference evidence="2 3" key="1">
    <citation type="submission" date="2019-03" db="EMBL/GenBank/DDBJ databases">
        <title>Genomic Encyclopedia of Type Strains, Phase IV (KMG-IV): sequencing the most valuable type-strain genomes for metagenomic binning, comparative biology and taxonomic classification.</title>
        <authorList>
            <person name="Goeker M."/>
        </authorList>
    </citation>
    <scope>NUCLEOTIDE SEQUENCE [LARGE SCALE GENOMIC DNA]</scope>
    <source>
        <strain evidence="2 3">DSM 11170</strain>
    </source>
</reference>
<accession>A0A4R2RZ79</accession>
<dbReference type="RefSeq" id="WP_131918006.1">
    <property type="nucleotide sequence ID" value="NZ_JAOQNU010000003.1"/>
</dbReference>
<evidence type="ECO:0000256" key="1">
    <source>
        <dbReference type="SAM" id="MobiDB-lite"/>
    </source>
</evidence>
<protein>
    <submittedName>
        <fullName evidence="2">Uncharacterized protein</fullName>
    </submittedName>
</protein>
<proteinExistence type="predicted"/>
<evidence type="ECO:0000313" key="3">
    <source>
        <dbReference type="Proteomes" id="UP000294813"/>
    </source>
</evidence>
<comment type="caution">
    <text evidence="2">The sequence shown here is derived from an EMBL/GenBank/DDBJ whole genome shotgun (WGS) entry which is preliminary data.</text>
</comment>
<dbReference type="Proteomes" id="UP000294813">
    <property type="component" value="Unassembled WGS sequence"/>
</dbReference>
<name>A0A4R2RZ79_9FIRM</name>
<evidence type="ECO:0000313" key="2">
    <source>
        <dbReference type="EMBL" id="TCP68409.1"/>
    </source>
</evidence>
<feature type="compositionally biased region" description="Basic and acidic residues" evidence="1">
    <location>
        <begin position="1"/>
        <end position="18"/>
    </location>
</feature>
<sequence length="83" mass="9621">MSESRTADAENAEGKEKTGSWGPWEFSIKETEEGFMINVKGDVERMRARREAIEAFKEFERKARKAGFVHPLVHFFAAKRDEK</sequence>
<feature type="region of interest" description="Disordered" evidence="1">
    <location>
        <begin position="1"/>
        <end position="24"/>
    </location>
</feature>
<dbReference type="AlphaFoldDB" id="A0A4R2RZ79"/>
<keyword evidence="3" id="KW-1185">Reference proteome</keyword>
<dbReference type="EMBL" id="SLXT01000003">
    <property type="protein sequence ID" value="TCP68409.1"/>
    <property type="molecule type" value="Genomic_DNA"/>
</dbReference>
<dbReference type="OrthoDB" id="2083368at2"/>